<evidence type="ECO:0000256" key="9">
    <source>
        <dbReference type="RuleBase" id="RU363032"/>
    </source>
</evidence>
<dbReference type="NCBIfam" id="TIGR03004">
    <property type="entry name" value="ectoine_ehuC"/>
    <property type="match status" value="1"/>
</dbReference>
<reference evidence="12" key="1">
    <citation type="journal article" date="2019" name="Int. J. Syst. Evol. Microbiol.">
        <title>The Global Catalogue of Microorganisms (GCM) 10K type strain sequencing project: providing services to taxonomists for standard genome sequencing and annotation.</title>
        <authorList>
            <consortium name="The Broad Institute Genomics Platform"/>
            <consortium name="The Broad Institute Genome Sequencing Center for Infectious Disease"/>
            <person name="Wu L."/>
            <person name="Ma J."/>
        </authorList>
    </citation>
    <scope>NUCLEOTIDE SEQUENCE [LARGE SCALE GENOMIC DNA]</scope>
    <source>
        <strain evidence="12">JCM 17666</strain>
    </source>
</reference>
<comment type="caution">
    <text evidence="11">The sequence shown here is derived from an EMBL/GenBank/DDBJ whole genome shotgun (WGS) entry which is preliminary data.</text>
</comment>
<evidence type="ECO:0000256" key="6">
    <source>
        <dbReference type="ARBA" id="ARBA00022970"/>
    </source>
</evidence>
<dbReference type="InterPro" id="IPR043429">
    <property type="entry name" value="ArtM/GltK/GlnP/TcyL/YhdX-like"/>
</dbReference>
<dbReference type="InterPro" id="IPR014342">
    <property type="entry name" value="Ectoine_EhuC"/>
</dbReference>
<dbReference type="RefSeq" id="WP_345251461.1">
    <property type="nucleotide sequence ID" value="NZ_BAABFO010000022.1"/>
</dbReference>
<name>A0ABP8HHV7_9BURK</name>
<accession>A0ABP8HHV7</accession>
<evidence type="ECO:0000256" key="4">
    <source>
        <dbReference type="ARBA" id="ARBA00022475"/>
    </source>
</evidence>
<evidence type="ECO:0000256" key="5">
    <source>
        <dbReference type="ARBA" id="ARBA00022692"/>
    </source>
</evidence>
<evidence type="ECO:0000313" key="11">
    <source>
        <dbReference type="EMBL" id="GAA4339579.1"/>
    </source>
</evidence>
<dbReference type="InterPro" id="IPR010065">
    <property type="entry name" value="AA_ABC_transptr_permease_3TM"/>
</dbReference>
<dbReference type="NCBIfam" id="TIGR01726">
    <property type="entry name" value="HEQRo_perm_3TM"/>
    <property type="match status" value="1"/>
</dbReference>
<keyword evidence="7 9" id="KW-1133">Transmembrane helix</keyword>
<keyword evidence="3 9" id="KW-0813">Transport</keyword>
<evidence type="ECO:0000259" key="10">
    <source>
        <dbReference type="PROSITE" id="PS50928"/>
    </source>
</evidence>
<keyword evidence="8 9" id="KW-0472">Membrane</keyword>
<evidence type="ECO:0000256" key="8">
    <source>
        <dbReference type="ARBA" id="ARBA00023136"/>
    </source>
</evidence>
<sequence>MAEFGHLLVPLLHGLAISLRVVAGAAALAVPIAVLAGLARMAPWRAVAWPAACYVELFRGTSALVQLFWVYFVLPLFGLRISAMAAGTVVLALNAGAYGAEVVRGAVAGVPAAQREAAVALNMSGWQVLWRVVLPQAVPAMLPPAGNLLIELLKNSALVSLITLTDLTFSAQLLRSETFRTVEVFGLALLLYFAAAQLLAALMRGLERALARRQGRAAVR</sequence>
<evidence type="ECO:0000256" key="7">
    <source>
        <dbReference type="ARBA" id="ARBA00022989"/>
    </source>
</evidence>
<dbReference type="Proteomes" id="UP001501671">
    <property type="component" value="Unassembled WGS sequence"/>
</dbReference>
<proteinExistence type="inferred from homology"/>
<keyword evidence="12" id="KW-1185">Reference proteome</keyword>
<dbReference type="InterPro" id="IPR000515">
    <property type="entry name" value="MetI-like"/>
</dbReference>
<dbReference type="SUPFAM" id="SSF161098">
    <property type="entry name" value="MetI-like"/>
    <property type="match status" value="1"/>
</dbReference>
<feature type="transmembrane region" description="Helical" evidence="9">
    <location>
        <begin position="184"/>
        <end position="206"/>
    </location>
</feature>
<keyword evidence="5 9" id="KW-0812">Transmembrane</keyword>
<dbReference type="CDD" id="cd06261">
    <property type="entry name" value="TM_PBP2"/>
    <property type="match status" value="1"/>
</dbReference>
<keyword evidence="6" id="KW-0029">Amino-acid transport</keyword>
<dbReference type="EMBL" id="BAABFO010000022">
    <property type="protein sequence ID" value="GAA4339579.1"/>
    <property type="molecule type" value="Genomic_DNA"/>
</dbReference>
<evidence type="ECO:0000256" key="2">
    <source>
        <dbReference type="ARBA" id="ARBA00010072"/>
    </source>
</evidence>
<evidence type="ECO:0000256" key="1">
    <source>
        <dbReference type="ARBA" id="ARBA00004429"/>
    </source>
</evidence>
<comment type="subcellular location">
    <subcellularLocation>
        <location evidence="1">Cell inner membrane</location>
        <topology evidence="1">Multi-pass membrane protein</topology>
    </subcellularLocation>
    <subcellularLocation>
        <location evidence="9">Cell membrane</location>
        <topology evidence="9">Multi-pass membrane protein</topology>
    </subcellularLocation>
</comment>
<dbReference type="Gene3D" id="1.10.3720.10">
    <property type="entry name" value="MetI-like"/>
    <property type="match status" value="1"/>
</dbReference>
<comment type="similarity">
    <text evidence="2">Belongs to the binding-protein-dependent transport system permease family. HisMQ subfamily.</text>
</comment>
<keyword evidence="4" id="KW-1003">Cell membrane</keyword>
<dbReference type="PANTHER" id="PTHR30614:SF0">
    <property type="entry name" value="L-CYSTINE TRANSPORT SYSTEM PERMEASE PROTEIN TCYL"/>
    <property type="match status" value="1"/>
</dbReference>
<evidence type="ECO:0000313" key="12">
    <source>
        <dbReference type="Proteomes" id="UP001501671"/>
    </source>
</evidence>
<feature type="domain" description="ABC transmembrane type-1" evidence="10">
    <location>
        <begin position="15"/>
        <end position="200"/>
    </location>
</feature>
<feature type="transmembrane region" description="Helical" evidence="9">
    <location>
        <begin position="12"/>
        <end position="36"/>
    </location>
</feature>
<protein>
    <submittedName>
        <fullName evidence="11">Ectoine/hydroxyectoine ABC transporter permease subunit EhuC</fullName>
    </submittedName>
</protein>
<feature type="transmembrane region" description="Helical" evidence="9">
    <location>
        <begin position="68"/>
        <end position="93"/>
    </location>
</feature>
<dbReference type="PROSITE" id="PS50928">
    <property type="entry name" value="ABC_TM1"/>
    <property type="match status" value="1"/>
</dbReference>
<evidence type="ECO:0000256" key="3">
    <source>
        <dbReference type="ARBA" id="ARBA00022448"/>
    </source>
</evidence>
<dbReference type="InterPro" id="IPR035906">
    <property type="entry name" value="MetI-like_sf"/>
</dbReference>
<organism evidence="11 12">
    <name type="scientific">Pigmentiphaga soli</name>
    <dbReference type="NCBI Taxonomy" id="1007095"/>
    <lineage>
        <taxon>Bacteria</taxon>
        <taxon>Pseudomonadati</taxon>
        <taxon>Pseudomonadota</taxon>
        <taxon>Betaproteobacteria</taxon>
        <taxon>Burkholderiales</taxon>
        <taxon>Alcaligenaceae</taxon>
        <taxon>Pigmentiphaga</taxon>
    </lineage>
</organism>
<dbReference type="PANTHER" id="PTHR30614">
    <property type="entry name" value="MEMBRANE COMPONENT OF AMINO ACID ABC TRANSPORTER"/>
    <property type="match status" value="1"/>
</dbReference>
<gene>
    <name evidence="11" type="primary">ehuC_2</name>
    <name evidence="11" type="ORF">GCM10023144_38000</name>
</gene>
<dbReference type="Pfam" id="PF00528">
    <property type="entry name" value="BPD_transp_1"/>
    <property type="match status" value="1"/>
</dbReference>